<dbReference type="Proteomes" id="UP000075882">
    <property type="component" value="Unassembled WGS sequence"/>
</dbReference>
<accession>A0A8W7PQB5</accession>
<proteinExistence type="predicted"/>
<feature type="compositionally biased region" description="Basic and acidic residues" evidence="1">
    <location>
        <begin position="58"/>
        <end position="68"/>
    </location>
</feature>
<organism evidence="2">
    <name type="scientific">Anopheles coluzzii</name>
    <name type="common">African malaria mosquito</name>
    <dbReference type="NCBI Taxonomy" id="1518534"/>
    <lineage>
        <taxon>Eukaryota</taxon>
        <taxon>Metazoa</taxon>
        <taxon>Ecdysozoa</taxon>
        <taxon>Arthropoda</taxon>
        <taxon>Hexapoda</taxon>
        <taxon>Insecta</taxon>
        <taxon>Pterygota</taxon>
        <taxon>Neoptera</taxon>
        <taxon>Endopterygota</taxon>
        <taxon>Diptera</taxon>
        <taxon>Nematocera</taxon>
        <taxon>Culicoidea</taxon>
        <taxon>Culicidae</taxon>
        <taxon>Anophelinae</taxon>
        <taxon>Anopheles</taxon>
    </lineage>
</organism>
<reference evidence="2" key="1">
    <citation type="submission" date="2022-08" db="UniProtKB">
        <authorList>
            <consortium name="EnsemblMetazoa"/>
        </authorList>
    </citation>
    <scope>IDENTIFICATION</scope>
</reference>
<feature type="compositionally biased region" description="Basic and acidic residues" evidence="1">
    <location>
        <begin position="83"/>
        <end position="92"/>
    </location>
</feature>
<feature type="region of interest" description="Disordered" evidence="1">
    <location>
        <begin position="20"/>
        <end position="94"/>
    </location>
</feature>
<evidence type="ECO:0000313" key="2">
    <source>
        <dbReference type="EnsemblMetazoa" id="ACOM035824-PA.1"/>
    </source>
</evidence>
<dbReference type="EnsemblMetazoa" id="ACOM035824-RA">
    <property type="protein sequence ID" value="ACOM035824-PA.1"/>
    <property type="gene ID" value="ACOM035824"/>
</dbReference>
<name>A0A8W7PQB5_ANOCL</name>
<dbReference type="VEuPathDB" id="VectorBase:ACON2_030198"/>
<evidence type="ECO:0000256" key="1">
    <source>
        <dbReference type="SAM" id="MobiDB-lite"/>
    </source>
</evidence>
<sequence>MPPTIVKQVQRGVEGKFQRIVQGESKLTPSGKLVSSRGQQLPNADERYRTLENAGGNNKDDDSTDHHWQNHYRQQQQEEDGDTLNRSEDAHHAMRFSHCAAQDLSEPWE</sequence>
<dbReference type="AlphaFoldDB" id="A0A8W7PQB5"/>
<protein>
    <submittedName>
        <fullName evidence="2">Uncharacterized protein</fullName>
    </submittedName>
</protein>